<protein>
    <submittedName>
        <fullName evidence="2">Rrf2 family transcriptional regulator</fullName>
    </submittedName>
</protein>
<proteinExistence type="predicted"/>
<comment type="caution">
    <text evidence="2">The sequence shown here is derived from an EMBL/GenBank/DDBJ whole genome shotgun (WGS) entry which is preliminary data.</text>
</comment>
<organism evidence="2 3">
    <name type="scientific">SAR86 cluster bacterium</name>
    <dbReference type="NCBI Taxonomy" id="2030880"/>
    <lineage>
        <taxon>Bacteria</taxon>
        <taxon>Pseudomonadati</taxon>
        <taxon>Pseudomonadota</taxon>
        <taxon>Gammaproteobacteria</taxon>
        <taxon>SAR86 cluster</taxon>
    </lineage>
</organism>
<name>A0A520MWX5_9GAMM</name>
<dbReference type="SUPFAM" id="SSF46785">
    <property type="entry name" value="Winged helix' DNA-binding domain"/>
    <property type="match status" value="1"/>
</dbReference>
<dbReference type="PANTHER" id="PTHR33221">
    <property type="entry name" value="WINGED HELIX-TURN-HELIX TRANSCRIPTIONAL REGULATOR, RRF2 FAMILY"/>
    <property type="match status" value="1"/>
</dbReference>
<sequence>MRLTTKSRYAVSALTELSFLQSSGPVSLSDISANQNIELTYLEQIFRKLRIAGIVKSIRGRNGGYLYAKSPERISIKDVMNAVDEVLDATKCNGTSACHNGKKCSTHDLWHELNVLVEDYLEKITIHSLVETDNSPYIKVKEVN</sequence>
<dbReference type="PANTHER" id="PTHR33221:SF5">
    <property type="entry name" value="HTH-TYPE TRANSCRIPTIONAL REGULATOR ISCR"/>
    <property type="match status" value="1"/>
</dbReference>
<dbReference type="GO" id="GO:0003700">
    <property type="term" value="F:DNA-binding transcription factor activity"/>
    <property type="evidence" value="ECO:0007669"/>
    <property type="project" value="TreeGrafter"/>
</dbReference>
<dbReference type="NCBIfam" id="TIGR00738">
    <property type="entry name" value="rrf2_super"/>
    <property type="match status" value="1"/>
</dbReference>
<dbReference type="InterPro" id="IPR036388">
    <property type="entry name" value="WH-like_DNA-bd_sf"/>
</dbReference>
<accession>A0A520MWX5</accession>
<dbReference type="PROSITE" id="PS51197">
    <property type="entry name" value="HTH_RRF2_2"/>
    <property type="match status" value="1"/>
</dbReference>
<evidence type="ECO:0000313" key="3">
    <source>
        <dbReference type="Proteomes" id="UP000315498"/>
    </source>
</evidence>
<dbReference type="Gene3D" id="1.10.10.10">
    <property type="entry name" value="Winged helix-like DNA-binding domain superfamily/Winged helix DNA-binding domain"/>
    <property type="match status" value="1"/>
</dbReference>
<reference evidence="2 3" key="1">
    <citation type="submission" date="2019-02" db="EMBL/GenBank/DDBJ databases">
        <title>Prokaryotic population dynamics and viral predation in marine succession experiment using metagenomics: the confinement effect.</title>
        <authorList>
            <person name="Haro-Moreno J.M."/>
            <person name="Rodriguez-Valera F."/>
            <person name="Lopez-Perez M."/>
        </authorList>
    </citation>
    <scope>NUCLEOTIDE SEQUENCE [LARGE SCALE GENOMIC DNA]</scope>
    <source>
        <strain evidence="2">MED-G161</strain>
    </source>
</reference>
<evidence type="ECO:0000256" key="1">
    <source>
        <dbReference type="ARBA" id="ARBA00023125"/>
    </source>
</evidence>
<gene>
    <name evidence="2" type="ORF">EVA94_00265</name>
</gene>
<dbReference type="Pfam" id="PF02082">
    <property type="entry name" value="Rrf2"/>
    <property type="match status" value="1"/>
</dbReference>
<dbReference type="InterPro" id="IPR000944">
    <property type="entry name" value="Tscrpt_reg_Rrf2"/>
</dbReference>
<dbReference type="EMBL" id="SHBG01000001">
    <property type="protein sequence ID" value="RZO25689.1"/>
    <property type="molecule type" value="Genomic_DNA"/>
</dbReference>
<dbReference type="GO" id="GO:0003677">
    <property type="term" value="F:DNA binding"/>
    <property type="evidence" value="ECO:0007669"/>
    <property type="project" value="UniProtKB-KW"/>
</dbReference>
<keyword evidence="1" id="KW-0238">DNA-binding</keyword>
<dbReference type="GO" id="GO:0005829">
    <property type="term" value="C:cytosol"/>
    <property type="evidence" value="ECO:0007669"/>
    <property type="project" value="TreeGrafter"/>
</dbReference>
<dbReference type="AlphaFoldDB" id="A0A520MWX5"/>
<dbReference type="InterPro" id="IPR036390">
    <property type="entry name" value="WH_DNA-bd_sf"/>
</dbReference>
<dbReference type="Proteomes" id="UP000315498">
    <property type="component" value="Unassembled WGS sequence"/>
</dbReference>
<evidence type="ECO:0000313" key="2">
    <source>
        <dbReference type="EMBL" id="RZO25689.1"/>
    </source>
</evidence>